<evidence type="ECO:0000259" key="1">
    <source>
        <dbReference type="Pfam" id="PF12777"/>
    </source>
</evidence>
<comment type="caution">
    <text evidence="2">The sequence shown here is derived from an EMBL/GenBank/DDBJ whole genome shotgun (WGS) entry which is preliminary data.</text>
</comment>
<dbReference type="GO" id="GO:0051959">
    <property type="term" value="F:dynein light intermediate chain binding"/>
    <property type="evidence" value="ECO:0007669"/>
    <property type="project" value="InterPro"/>
</dbReference>
<dbReference type="GO" id="GO:0060294">
    <property type="term" value="P:cilium movement involved in cell motility"/>
    <property type="evidence" value="ECO:0007669"/>
    <property type="project" value="TreeGrafter"/>
</dbReference>
<dbReference type="EMBL" id="CAJOBC010003659">
    <property type="protein sequence ID" value="CAF3794701.1"/>
    <property type="molecule type" value="Genomic_DNA"/>
</dbReference>
<dbReference type="PANTHER" id="PTHR10676">
    <property type="entry name" value="DYNEIN HEAVY CHAIN FAMILY PROTEIN"/>
    <property type="match status" value="1"/>
</dbReference>
<evidence type="ECO:0000313" key="2">
    <source>
        <dbReference type="EMBL" id="CAF1023408.1"/>
    </source>
</evidence>
<reference evidence="2" key="1">
    <citation type="submission" date="2021-02" db="EMBL/GenBank/DDBJ databases">
        <authorList>
            <person name="Nowell W R."/>
        </authorList>
    </citation>
    <scope>NUCLEOTIDE SEQUENCE</scope>
</reference>
<proteinExistence type="predicted"/>
<dbReference type="GO" id="GO:0097729">
    <property type="term" value="C:9+2 motile cilium"/>
    <property type="evidence" value="ECO:0007669"/>
    <property type="project" value="TreeGrafter"/>
</dbReference>
<dbReference type="Pfam" id="PF12777">
    <property type="entry name" value="MT"/>
    <property type="match status" value="1"/>
</dbReference>
<evidence type="ECO:0000313" key="4">
    <source>
        <dbReference type="Proteomes" id="UP000663829"/>
    </source>
</evidence>
<accession>A0A814IEE4</accession>
<protein>
    <recommendedName>
        <fullName evidence="1">Dynein heavy chain coiled coil stalk domain-containing protein</fullName>
    </recommendedName>
</protein>
<dbReference type="InterPro" id="IPR024743">
    <property type="entry name" value="Dynein_HC_stalk"/>
</dbReference>
<feature type="domain" description="Dynein heavy chain coiled coil stalk" evidence="1">
    <location>
        <begin position="50"/>
        <end position="120"/>
    </location>
</feature>
<dbReference type="PANTHER" id="PTHR10676:SF343">
    <property type="entry name" value="DYNEIN AXONEMAL HEAVY CHAIN 10"/>
    <property type="match status" value="1"/>
</dbReference>
<gene>
    <name evidence="2" type="ORF">GPM918_LOCUS14901</name>
    <name evidence="3" type="ORF">SRO942_LOCUS14901</name>
</gene>
<dbReference type="InterPro" id="IPR026983">
    <property type="entry name" value="DHC"/>
</dbReference>
<dbReference type="AlphaFoldDB" id="A0A814IEE4"/>
<organism evidence="2 4">
    <name type="scientific">Didymodactylos carnosus</name>
    <dbReference type="NCBI Taxonomy" id="1234261"/>
    <lineage>
        <taxon>Eukaryota</taxon>
        <taxon>Metazoa</taxon>
        <taxon>Spiralia</taxon>
        <taxon>Gnathifera</taxon>
        <taxon>Rotifera</taxon>
        <taxon>Eurotatoria</taxon>
        <taxon>Bdelloidea</taxon>
        <taxon>Philodinida</taxon>
        <taxon>Philodinidae</taxon>
        <taxon>Didymodactylos</taxon>
    </lineage>
</organism>
<dbReference type="GO" id="GO:0045505">
    <property type="term" value="F:dynein intermediate chain binding"/>
    <property type="evidence" value="ECO:0007669"/>
    <property type="project" value="InterPro"/>
</dbReference>
<dbReference type="Proteomes" id="UP000663829">
    <property type="component" value="Unassembled WGS sequence"/>
</dbReference>
<dbReference type="EMBL" id="CAJNOQ010003659">
    <property type="protein sequence ID" value="CAF1023408.1"/>
    <property type="molecule type" value="Genomic_DNA"/>
</dbReference>
<sequence>MAHSKKELQRKSSHLLKIDEEYTTITEPSSCREPKLKNIFLIELNVSCIFQEETDIAERRRTAANQLMTGFRSETVRWRQELNNMKNRENQLLGNCLLGARFLAYLGPFTFEIREELLHNQCNNCID</sequence>
<keyword evidence="4" id="KW-1185">Reference proteome</keyword>
<evidence type="ECO:0000313" key="3">
    <source>
        <dbReference type="EMBL" id="CAF3794701.1"/>
    </source>
</evidence>
<dbReference type="GO" id="GO:0008569">
    <property type="term" value="F:minus-end-directed microtubule motor activity"/>
    <property type="evidence" value="ECO:0007669"/>
    <property type="project" value="TreeGrafter"/>
</dbReference>
<name>A0A814IEE4_9BILA</name>
<dbReference type="GO" id="GO:0030286">
    <property type="term" value="C:dynein complex"/>
    <property type="evidence" value="ECO:0007669"/>
    <property type="project" value="InterPro"/>
</dbReference>
<dbReference type="Proteomes" id="UP000681722">
    <property type="component" value="Unassembled WGS sequence"/>
</dbReference>
<dbReference type="OrthoDB" id="6264521at2759"/>
<dbReference type="Gene3D" id="1.20.920.20">
    <property type="match status" value="1"/>
</dbReference>